<evidence type="ECO:0000313" key="2">
    <source>
        <dbReference type="Proteomes" id="UP000266673"/>
    </source>
</evidence>
<gene>
    <name evidence="1" type="ORF">C2G38_2196693</name>
</gene>
<sequence length="386" mass="44075">MTVEEDETVGIKEDRVSDKDLESSPYYVMSLFELFRDSDGRDDIDRGEIKCVENPSVEELIIEESKKMNTIVDTHNVKTCQMNNETMECLFESKSEETLNTEFVDRWRDDRKYNDEYNHRGKTTSDETELNGEINLIDLNEPDRMSKEKSEAVLDEFFEGDLIDFSCIEGDSERHDSVEEEIIEEAKGKIFEQYRRIGDIDDADKINKGVQCFQDKVMDVEVVIEMDRMVKDLMKALMDDDFGESDCDFEGLDSRNKDRGDSIIKNEDEVEVMKEKFADDYDGRAAGHANGIDDAVVVSIVENRIFGCYRDLVENGNSNEVTNLESNGQGIRRVYDRGKWLLMKSSSNSGFGYVVDVYGEIMFPISIGASVSRLDPLGASISQLEL</sequence>
<dbReference type="AlphaFoldDB" id="A0A397UUC6"/>
<comment type="caution">
    <text evidence="1">The sequence shown here is derived from an EMBL/GenBank/DDBJ whole genome shotgun (WGS) entry which is preliminary data.</text>
</comment>
<dbReference type="Proteomes" id="UP000266673">
    <property type="component" value="Unassembled WGS sequence"/>
</dbReference>
<protein>
    <submittedName>
        <fullName evidence="1">Uncharacterized protein</fullName>
    </submittedName>
</protein>
<organism evidence="1 2">
    <name type="scientific">Gigaspora rosea</name>
    <dbReference type="NCBI Taxonomy" id="44941"/>
    <lineage>
        <taxon>Eukaryota</taxon>
        <taxon>Fungi</taxon>
        <taxon>Fungi incertae sedis</taxon>
        <taxon>Mucoromycota</taxon>
        <taxon>Glomeromycotina</taxon>
        <taxon>Glomeromycetes</taxon>
        <taxon>Diversisporales</taxon>
        <taxon>Gigasporaceae</taxon>
        <taxon>Gigaspora</taxon>
    </lineage>
</organism>
<name>A0A397UUC6_9GLOM</name>
<evidence type="ECO:0000313" key="1">
    <source>
        <dbReference type="EMBL" id="RIB13860.1"/>
    </source>
</evidence>
<keyword evidence="2" id="KW-1185">Reference proteome</keyword>
<reference evidence="1 2" key="1">
    <citation type="submission" date="2018-06" db="EMBL/GenBank/DDBJ databases">
        <title>Comparative genomics reveals the genomic features of Rhizophagus irregularis, R. cerebriforme, R. diaphanum and Gigaspora rosea, and their symbiotic lifestyle signature.</title>
        <authorList>
            <person name="Morin E."/>
            <person name="San Clemente H."/>
            <person name="Chen E.C.H."/>
            <person name="De La Providencia I."/>
            <person name="Hainaut M."/>
            <person name="Kuo A."/>
            <person name="Kohler A."/>
            <person name="Murat C."/>
            <person name="Tang N."/>
            <person name="Roy S."/>
            <person name="Loubradou J."/>
            <person name="Henrissat B."/>
            <person name="Grigoriev I.V."/>
            <person name="Corradi N."/>
            <person name="Roux C."/>
            <person name="Martin F.M."/>
        </authorList>
    </citation>
    <scope>NUCLEOTIDE SEQUENCE [LARGE SCALE GENOMIC DNA]</scope>
    <source>
        <strain evidence="1 2">DAOM 194757</strain>
    </source>
</reference>
<dbReference type="EMBL" id="QKWP01000885">
    <property type="protein sequence ID" value="RIB13860.1"/>
    <property type="molecule type" value="Genomic_DNA"/>
</dbReference>
<proteinExistence type="predicted"/>
<accession>A0A397UUC6</accession>